<evidence type="ECO:0000313" key="1">
    <source>
        <dbReference type="EMBL" id="SVC23293.1"/>
    </source>
</evidence>
<name>A0A382KIR0_9ZZZZ</name>
<gene>
    <name evidence="1" type="ORF">METZ01_LOCUS276147</name>
</gene>
<dbReference type="Gene3D" id="3.40.470.10">
    <property type="entry name" value="Uracil-DNA glycosylase-like domain"/>
    <property type="match status" value="1"/>
</dbReference>
<dbReference type="SUPFAM" id="SSF52141">
    <property type="entry name" value="Uracil-DNA glycosylase-like"/>
    <property type="match status" value="1"/>
</dbReference>
<reference evidence="1" key="1">
    <citation type="submission" date="2018-05" db="EMBL/GenBank/DDBJ databases">
        <authorList>
            <person name="Lanie J.A."/>
            <person name="Ng W.-L."/>
            <person name="Kazmierczak K.M."/>
            <person name="Andrzejewski T.M."/>
            <person name="Davidsen T.M."/>
            <person name="Wayne K.J."/>
            <person name="Tettelin H."/>
            <person name="Glass J.I."/>
            <person name="Rusch D."/>
            <person name="Podicherti R."/>
            <person name="Tsui H.-C.T."/>
            <person name="Winkler M.E."/>
        </authorList>
    </citation>
    <scope>NUCLEOTIDE SEQUENCE</scope>
</reference>
<dbReference type="InterPro" id="IPR036895">
    <property type="entry name" value="Uracil-DNA_glycosylase-like_sf"/>
</dbReference>
<evidence type="ECO:0008006" key="2">
    <source>
        <dbReference type="Google" id="ProtNLM"/>
    </source>
</evidence>
<organism evidence="1">
    <name type="scientific">marine metagenome</name>
    <dbReference type="NCBI Taxonomy" id="408172"/>
    <lineage>
        <taxon>unclassified sequences</taxon>
        <taxon>metagenomes</taxon>
        <taxon>ecological metagenomes</taxon>
    </lineage>
</organism>
<accession>A0A382KIR0</accession>
<sequence length="83" mass="9254">MRIIIPVGKLAFDQILRVLGERGAVIPTPRPKFGHGEIINLGDEFPRLLASYHPSRQNTQTGRLTPDMLDSIFSIARDNVDLS</sequence>
<proteinExistence type="predicted"/>
<dbReference type="EMBL" id="UINC01080396">
    <property type="protein sequence ID" value="SVC23293.1"/>
    <property type="molecule type" value="Genomic_DNA"/>
</dbReference>
<dbReference type="AlphaFoldDB" id="A0A382KIR0"/>
<protein>
    <recommendedName>
        <fullName evidence="2">Uracil-DNA glycosylase-like domain-containing protein</fullName>
    </recommendedName>
</protein>